<dbReference type="Gene3D" id="3.90.79.10">
    <property type="entry name" value="Nucleoside Triphosphate Pyrophosphohydrolase"/>
    <property type="match status" value="1"/>
</dbReference>
<feature type="domain" description="Nudix hydrolase" evidence="5">
    <location>
        <begin position="25"/>
        <end position="152"/>
    </location>
</feature>
<dbReference type="CDD" id="cd03675">
    <property type="entry name" value="NUDIX_Hydrolase"/>
    <property type="match status" value="1"/>
</dbReference>
<evidence type="ECO:0000256" key="2">
    <source>
        <dbReference type="ARBA" id="ARBA00011245"/>
    </source>
</evidence>
<proteinExistence type="inferred from homology"/>
<dbReference type="GO" id="GO:0017111">
    <property type="term" value="F:ribonucleoside triphosphate phosphatase activity"/>
    <property type="evidence" value="ECO:0007669"/>
    <property type="project" value="InterPro"/>
</dbReference>
<comment type="similarity">
    <text evidence="1">Belongs to the Nudix hydrolase family. NudJ subfamily.</text>
</comment>
<dbReference type="PROSITE" id="PS00893">
    <property type="entry name" value="NUDIX_BOX"/>
    <property type="match status" value="1"/>
</dbReference>
<dbReference type="InterPro" id="IPR000086">
    <property type="entry name" value="NUDIX_hydrolase_dom"/>
</dbReference>
<name>T1AFI7_9ZZZZ</name>
<dbReference type="EMBL" id="AUZX01012290">
    <property type="protein sequence ID" value="EQD39799.1"/>
    <property type="molecule type" value="Genomic_DNA"/>
</dbReference>
<dbReference type="InterPro" id="IPR033713">
    <property type="entry name" value="NudJ"/>
</dbReference>
<dbReference type="SUPFAM" id="SSF55811">
    <property type="entry name" value="Nudix"/>
    <property type="match status" value="1"/>
</dbReference>
<reference evidence="6" key="2">
    <citation type="journal article" date="2014" name="ISME J.">
        <title>Microbial stratification in low pH oxic and suboxic macroscopic growths along an acid mine drainage.</title>
        <authorList>
            <person name="Mendez-Garcia C."/>
            <person name="Mesa V."/>
            <person name="Sprenger R.R."/>
            <person name="Richter M."/>
            <person name="Diez M.S."/>
            <person name="Solano J."/>
            <person name="Bargiela R."/>
            <person name="Golyshina O.V."/>
            <person name="Manteca A."/>
            <person name="Ramos J.L."/>
            <person name="Gallego J.R."/>
            <person name="Llorente I."/>
            <person name="Martins Dos Santos V.A."/>
            <person name="Jensen O.N."/>
            <person name="Pelaez A.I."/>
            <person name="Sanchez J."/>
            <person name="Ferrer M."/>
        </authorList>
    </citation>
    <scope>NUCLEOTIDE SEQUENCE</scope>
</reference>
<dbReference type="PANTHER" id="PTHR43222">
    <property type="entry name" value="NUDIX HYDROLASE 23"/>
    <property type="match status" value="1"/>
</dbReference>
<comment type="subunit">
    <text evidence="2">Monomer.</text>
</comment>
<dbReference type="InterPro" id="IPR020084">
    <property type="entry name" value="NUDIX_hydrolase_CS"/>
</dbReference>
<dbReference type="AlphaFoldDB" id="T1AFI7"/>
<dbReference type="GO" id="GO:0017110">
    <property type="term" value="F:nucleoside diphosphate phosphatase activity"/>
    <property type="evidence" value="ECO:0007669"/>
    <property type="project" value="InterPro"/>
</dbReference>
<dbReference type="GO" id="GO:0004787">
    <property type="term" value="F:thiamine diphosphate phosphatase activity"/>
    <property type="evidence" value="ECO:0007669"/>
    <property type="project" value="InterPro"/>
</dbReference>
<dbReference type="PROSITE" id="PS51462">
    <property type="entry name" value="NUDIX"/>
    <property type="match status" value="1"/>
</dbReference>
<reference evidence="6" key="1">
    <citation type="submission" date="2013-08" db="EMBL/GenBank/DDBJ databases">
        <authorList>
            <person name="Mendez C."/>
            <person name="Richter M."/>
            <person name="Ferrer M."/>
            <person name="Sanchez J."/>
        </authorList>
    </citation>
    <scope>NUCLEOTIDE SEQUENCE</scope>
</reference>
<evidence type="ECO:0000256" key="1">
    <source>
        <dbReference type="ARBA" id="ARBA00007608"/>
    </source>
</evidence>
<evidence type="ECO:0000256" key="4">
    <source>
        <dbReference type="ARBA" id="ARBA00022801"/>
    </source>
</evidence>
<accession>T1AFI7</accession>
<sequence length="174" mass="18962">MNGTMAAFPEIANMSQQAPVEPVWRPRVTVAAVVARGDQFLMVEENIRGALCLNQPAGHLESGEEIVDALVRETLEETGWRVAPRHFIGVMPWLNPRHGDVTLRFTFAAEALQHDATRPLDAGIVRALWLTREEIAAAAQRLRTSLVLASIDAWLGGQRLPLAAIGRLGATGRG</sequence>
<organism evidence="6">
    <name type="scientific">mine drainage metagenome</name>
    <dbReference type="NCBI Taxonomy" id="410659"/>
    <lineage>
        <taxon>unclassified sequences</taxon>
        <taxon>metagenomes</taxon>
        <taxon>ecological metagenomes</taxon>
    </lineage>
</organism>
<dbReference type="PANTHER" id="PTHR43222:SF11">
    <property type="entry name" value="PHOSPHATASE NUDJ"/>
    <property type="match status" value="1"/>
</dbReference>
<evidence type="ECO:0000259" key="5">
    <source>
        <dbReference type="PROSITE" id="PS51462"/>
    </source>
</evidence>
<dbReference type="Pfam" id="PF00293">
    <property type="entry name" value="NUDIX"/>
    <property type="match status" value="1"/>
</dbReference>
<comment type="caution">
    <text evidence="6">The sequence shown here is derived from an EMBL/GenBank/DDBJ whole genome shotgun (WGS) entry which is preliminary data.</text>
</comment>
<evidence type="ECO:0000256" key="3">
    <source>
        <dbReference type="ARBA" id="ARBA00015552"/>
    </source>
</evidence>
<keyword evidence="4 6" id="KW-0378">Hydrolase</keyword>
<evidence type="ECO:0000313" key="6">
    <source>
        <dbReference type="EMBL" id="EQD39799.1"/>
    </source>
</evidence>
<dbReference type="InterPro" id="IPR015797">
    <property type="entry name" value="NUDIX_hydrolase-like_dom_sf"/>
</dbReference>
<protein>
    <recommendedName>
        <fullName evidence="3">Phosphatase NudJ</fullName>
    </recommendedName>
</protein>
<gene>
    <name evidence="6" type="ORF">B1A_16732</name>
</gene>